<name>K7LZ59_SOYBN</name>
<dbReference type="PaxDb" id="3847-GLYMA13G17810.1"/>
<evidence type="ECO:0000313" key="2">
    <source>
        <dbReference type="EnsemblPlants" id="KRH19451"/>
    </source>
</evidence>
<evidence type="ECO:0000313" key="3">
    <source>
        <dbReference type="Proteomes" id="UP000008827"/>
    </source>
</evidence>
<dbReference type="Gramene" id="KRH19451">
    <property type="protein sequence ID" value="KRH19451"/>
    <property type="gene ID" value="GLYMA_13G117800"/>
</dbReference>
<dbReference type="Proteomes" id="UP000008827">
    <property type="component" value="Chromosome 13"/>
</dbReference>
<dbReference type="InParanoid" id="K7LZ59"/>
<accession>K7LZ59</accession>
<dbReference type="HOGENOM" id="CLU_1931303_0_0_1"/>
<protein>
    <submittedName>
        <fullName evidence="1 2">Uncharacterized protein</fullName>
    </submittedName>
</protein>
<proteinExistence type="predicted"/>
<sequence>MVLKTEIILFTNQFLIRSLIRNKIPSEVKQLSSSLSKLQFLSSFISTSCSPPSLSISHIVLNYSIFLVSNFTHLVYILLFNSTLCCITQSFLSLLLFSSCPSPLSIHLFSSTLCRAVHHSVPTALIETNPS</sequence>
<dbReference type="EMBL" id="CM000846">
    <property type="protein sequence ID" value="KRH19451.1"/>
    <property type="molecule type" value="Genomic_DNA"/>
</dbReference>
<dbReference type="AlphaFoldDB" id="K7LZ59"/>
<evidence type="ECO:0000313" key="1">
    <source>
        <dbReference type="EMBL" id="KRH19451.1"/>
    </source>
</evidence>
<gene>
    <name evidence="1" type="ORF">GLYMA_13G117800</name>
</gene>
<reference evidence="1" key="3">
    <citation type="submission" date="2018-07" db="EMBL/GenBank/DDBJ databases">
        <title>WGS assembly of Glycine max.</title>
        <authorList>
            <person name="Schmutz J."/>
            <person name="Cannon S."/>
            <person name="Schlueter J."/>
            <person name="Ma J."/>
            <person name="Mitros T."/>
            <person name="Nelson W."/>
            <person name="Hyten D."/>
            <person name="Song Q."/>
            <person name="Thelen J."/>
            <person name="Cheng J."/>
            <person name="Xu D."/>
            <person name="Hellsten U."/>
            <person name="May G."/>
            <person name="Yu Y."/>
            <person name="Sakurai T."/>
            <person name="Umezawa T."/>
            <person name="Bhattacharyya M."/>
            <person name="Sandhu D."/>
            <person name="Valliyodan B."/>
            <person name="Lindquist E."/>
            <person name="Peto M."/>
            <person name="Grant D."/>
            <person name="Shu S."/>
            <person name="Goodstein D."/>
            <person name="Barry K."/>
            <person name="Futrell-Griggs M."/>
            <person name="Abernathy B."/>
            <person name="Du J."/>
            <person name="Tian Z."/>
            <person name="Zhu L."/>
            <person name="Gill N."/>
            <person name="Joshi T."/>
            <person name="Libault M."/>
            <person name="Sethuraman A."/>
            <person name="Zhang X."/>
            <person name="Shinozaki K."/>
            <person name="Nguyen H."/>
            <person name="Wing R."/>
            <person name="Cregan P."/>
            <person name="Specht J."/>
            <person name="Grimwood J."/>
            <person name="Rokhsar D."/>
            <person name="Stacey G."/>
            <person name="Shoemaker R."/>
            <person name="Jackson S."/>
        </authorList>
    </citation>
    <scope>NUCLEOTIDE SEQUENCE</scope>
    <source>
        <tissue evidence="1">Callus</tissue>
    </source>
</reference>
<dbReference type="EnsemblPlants" id="KRH19451">
    <property type="protein sequence ID" value="KRH19451"/>
    <property type="gene ID" value="GLYMA_13G117800"/>
</dbReference>
<reference evidence="2" key="2">
    <citation type="submission" date="2018-02" db="UniProtKB">
        <authorList>
            <consortium name="EnsemblPlants"/>
        </authorList>
    </citation>
    <scope>IDENTIFICATION</scope>
    <source>
        <strain evidence="2">Williams 82</strain>
    </source>
</reference>
<organism evidence="1">
    <name type="scientific">Glycine max</name>
    <name type="common">Soybean</name>
    <name type="synonym">Glycine hispida</name>
    <dbReference type="NCBI Taxonomy" id="3847"/>
    <lineage>
        <taxon>Eukaryota</taxon>
        <taxon>Viridiplantae</taxon>
        <taxon>Streptophyta</taxon>
        <taxon>Embryophyta</taxon>
        <taxon>Tracheophyta</taxon>
        <taxon>Spermatophyta</taxon>
        <taxon>Magnoliopsida</taxon>
        <taxon>eudicotyledons</taxon>
        <taxon>Gunneridae</taxon>
        <taxon>Pentapetalae</taxon>
        <taxon>rosids</taxon>
        <taxon>fabids</taxon>
        <taxon>Fabales</taxon>
        <taxon>Fabaceae</taxon>
        <taxon>Papilionoideae</taxon>
        <taxon>50 kb inversion clade</taxon>
        <taxon>NPAAA clade</taxon>
        <taxon>indigoferoid/millettioid clade</taxon>
        <taxon>Phaseoleae</taxon>
        <taxon>Glycine</taxon>
        <taxon>Glycine subgen. Soja</taxon>
    </lineage>
</organism>
<reference evidence="1 2" key="1">
    <citation type="journal article" date="2010" name="Nature">
        <title>Genome sequence of the palaeopolyploid soybean.</title>
        <authorList>
            <person name="Schmutz J."/>
            <person name="Cannon S.B."/>
            <person name="Schlueter J."/>
            <person name="Ma J."/>
            <person name="Mitros T."/>
            <person name="Nelson W."/>
            <person name="Hyten D.L."/>
            <person name="Song Q."/>
            <person name="Thelen J.J."/>
            <person name="Cheng J."/>
            <person name="Xu D."/>
            <person name="Hellsten U."/>
            <person name="May G.D."/>
            <person name="Yu Y."/>
            <person name="Sakurai T."/>
            <person name="Umezawa T."/>
            <person name="Bhattacharyya M.K."/>
            <person name="Sandhu D."/>
            <person name="Valliyodan B."/>
            <person name="Lindquist E."/>
            <person name="Peto M."/>
            <person name="Grant D."/>
            <person name="Shu S."/>
            <person name="Goodstein D."/>
            <person name="Barry K."/>
            <person name="Futrell-Griggs M."/>
            <person name="Abernathy B."/>
            <person name="Du J."/>
            <person name="Tian Z."/>
            <person name="Zhu L."/>
            <person name="Gill N."/>
            <person name="Joshi T."/>
            <person name="Libault M."/>
            <person name="Sethuraman A."/>
            <person name="Zhang X.-C."/>
            <person name="Shinozaki K."/>
            <person name="Nguyen H.T."/>
            <person name="Wing R.A."/>
            <person name="Cregan P."/>
            <person name="Specht J."/>
            <person name="Grimwood J."/>
            <person name="Rokhsar D."/>
            <person name="Stacey G."/>
            <person name="Shoemaker R.C."/>
            <person name="Jackson S.A."/>
        </authorList>
    </citation>
    <scope>NUCLEOTIDE SEQUENCE</scope>
    <source>
        <strain evidence="2">cv. Williams 82</strain>
        <tissue evidence="1">Callus</tissue>
    </source>
</reference>
<keyword evidence="3" id="KW-1185">Reference proteome</keyword>